<dbReference type="HAMAP" id="MF_00815">
    <property type="entry name" value="ATP_synth_gamma_bact"/>
    <property type="match status" value="1"/>
</dbReference>
<dbReference type="SUPFAM" id="SSF52943">
    <property type="entry name" value="ATP synthase (F1-ATPase), gamma subunit"/>
    <property type="match status" value="1"/>
</dbReference>
<comment type="function">
    <text evidence="1 10">Produces ATP from ADP in the presence of a proton gradient across the membrane. The gamma chain is believed to be important in regulating ATPase activity and the flow of protons through the CF(0) complex.</text>
</comment>
<keyword evidence="4 10" id="KW-0813">Transport</keyword>
<dbReference type="NCBIfam" id="NF004144">
    <property type="entry name" value="PRK05621.1-1"/>
    <property type="match status" value="1"/>
</dbReference>
<sequence>MSGLQEIRLKINSVRNIQKIAKAMEMISVAKIHKAQKRMLISKPYAETVLKVINHIASGNLEYKHPYFKHRNVHKSVGYWVISSDRGLAGGLNANLFRALLHDFNKWNTMGIVIQLAVIGAKAASFLHGIKCTKVVSCISGIGDTPKMSELIGSVKVMLELYEKNNIDRLYIVYNAFVNTLTQIPKIIQILPIVSKHNINHISAKYWDYLYEPDSKVLLNNLLQRYIESQVYQSVVENVASEHSARMMAMKTASDNGEIIVNDLKVLYNKVRQTKITEELTEIISGASVIQ</sequence>
<dbReference type="PANTHER" id="PTHR11693">
    <property type="entry name" value="ATP SYNTHASE GAMMA CHAIN"/>
    <property type="match status" value="1"/>
</dbReference>
<keyword evidence="10" id="KW-1003">Cell membrane</keyword>
<dbReference type="InterPro" id="IPR000131">
    <property type="entry name" value="ATP_synth_F1_gsu"/>
</dbReference>
<evidence type="ECO:0000256" key="8">
    <source>
        <dbReference type="ARBA" id="ARBA00023196"/>
    </source>
</evidence>
<evidence type="ECO:0000313" key="11">
    <source>
        <dbReference type="EMBL" id="URJ25103.1"/>
    </source>
</evidence>
<organism evidence="11 12">
    <name type="scientific">Candidatus Blochmannia ocreatus</name>
    <name type="common">nom. nud.</name>
    <dbReference type="NCBI Taxonomy" id="251538"/>
    <lineage>
        <taxon>Bacteria</taxon>
        <taxon>Pseudomonadati</taxon>
        <taxon>Pseudomonadota</taxon>
        <taxon>Gammaproteobacteria</taxon>
        <taxon>Enterobacterales</taxon>
        <taxon>Enterobacteriaceae</taxon>
        <taxon>ant endosymbionts</taxon>
        <taxon>Candidatus Blochmanniella</taxon>
    </lineage>
</organism>
<evidence type="ECO:0000256" key="4">
    <source>
        <dbReference type="ARBA" id="ARBA00022448"/>
    </source>
</evidence>
<gene>
    <name evidence="10 11" type="primary">atpG</name>
    <name evidence="11" type="ORF">M9405_03150</name>
</gene>
<dbReference type="InterPro" id="IPR035968">
    <property type="entry name" value="ATP_synth_F1_ATPase_gsu"/>
</dbReference>
<comment type="subunit">
    <text evidence="10">F-type ATPases have 2 components, CF(1) - the catalytic core - and CF(0) - the membrane proton channel. CF(1) has five subunits: alpha(3), beta(3), gamma(1), delta(1), epsilon(1). CF(0) has three main subunits: a, b and c.</text>
</comment>
<reference evidence="11" key="1">
    <citation type="submission" date="2022-05" db="EMBL/GenBank/DDBJ databases">
        <title>Impact of host demography and evolutionary history on endosymbiont molecular evolution: a test in carpenter ants (Genus Camponotus) and their Blochmannia endosymbionts.</title>
        <authorList>
            <person name="Manthey J.D."/>
            <person name="Giron J.C."/>
            <person name="Hruska J.P."/>
        </authorList>
    </citation>
    <scope>NUCLEOTIDE SEQUENCE</scope>
    <source>
        <strain evidence="11">C-006</strain>
    </source>
</reference>
<evidence type="ECO:0000256" key="3">
    <source>
        <dbReference type="ARBA" id="ARBA00007681"/>
    </source>
</evidence>
<keyword evidence="7 10" id="KW-0472">Membrane</keyword>
<comment type="subcellular location">
    <subcellularLocation>
        <location evidence="10">Cell membrane</location>
        <topology evidence="10">Peripheral membrane protein</topology>
    </subcellularLocation>
    <subcellularLocation>
        <location evidence="2">Membrane</location>
        <topology evidence="2">Peripheral membrane protein</topology>
    </subcellularLocation>
</comment>
<keyword evidence="6 10" id="KW-0406">Ion transport</keyword>
<name>A0ABY4SUG3_9ENTR</name>
<evidence type="ECO:0000256" key="10">
    <source>
        <dbReference type="HAMAP-Rule" id="MF_00815"/>
    </source>
</evidence>
<comment type="similarity">
    <text evidence="3 10">Belongs to the ATPase gamma chain family.</text>
</comment>
<keyword evidence="9 10" id="KW-0066">ATP synthesis</keyword>
<dbReference type="CDD" id="cd12151">
    <property type="entry name" value="F1-ATPase_gamma"/>
    <property type="match status" value="1"/>
</dbReference>
<dbReference type="Gene3D" id="3.40.1380.10">
    <property type="match status" value="1"/>
</dbReference>
<evidence type="ECO:0000256" key="1">
    <source>
        <dbReference type="ARBA" id="ARBA00003456"/>
    </source>
</evidence>
<dbReference type="NCBIfam" id="TIGR01146">
    <property type="entry name" value="ATPsyn_F1gamma"/>
    <property type="match status" value="1"/>
</dbReference>
<proteinExistence type="inferred from homology"/>
<dbReference type="Pfam" id="PF00231">
    <property type="entry name" value="ATP-synt"/>
    <property type="match status" value="1"/>
</dbReference>
<dbReference type="RefSeq" id="WP_250223234.1">
    <property type="nucleotide sequence ID" value="NZ_CP097762.1"/>
</dbReference>
<dbReference type="EMBL" id="CP097762">
    <property type="protein sequence ID" value="URJ25103.1"/>
    <property type="molecule type" value="Genomic_DNA"/>
</dbReference>
<evidence type="ECO:0000256" key="2">
    <source>
        <dbReference type="ARBA" id="ARBA00004170"/>
    </source>
</evidence>
<evidence type="ECO:0000256" key="9">
    <source>
        <dbReference type="ARBA" id="ARBA00023310"/>
    </source>
</evidence>
<accession>A0ABY4SUG3</accession>
<evidence type="ECO:0000256" key="6">
    <source>
        <dbReference type="ARBA" id="ARBA00023065"/>
    </source>
</evidence>
<dbReference type="Proteomes" id="UP001056834">
    <property type="component" value="Chromosome"/>
</dbReference>
<dbReference type="PRINTS" id="PR00126">
    <property type="entry name" value="ATPASEGAMMA"/>
</dbReference>
<evidence type="ECO:0000256" key="5">
    <source>
        <dbReference type="ARBA" id="ARBA00022781"/>
    </source>
</evidence>
<keyword evidence="5 10" id="KW-0375">Hydrogen ion transport</keyword>
<keyword evidence="8 10" id="KW-0139">CF(1)</keyword>
<keyword evidence="12" id="KW-1185">Reference proteome</keyword>
<evidence type="ECO:0000313" key="12">
    <source>
        <dbReference type="Proteomes" id="UP001056834"/>
    </source>
</evidence>
<dbReference type="Gene3D" id="1.10.287.80">
    <property type="entry name" value="ATP synthase, gamma subunit, helix hairpin domain"/>
    <property type="match status" value="1"/>
</dbReference>
<evidence type="ECO:0000256" key="7">
    <source>
        <dbReference type="ARBA" id="ARBA00023136"/>
    </source>
</evidence>
<protein>
    <recommendedName>
        <fullName evidence="10">ATP synthase gamma chain</fullName>
    </recommendedName>
    <alternativeName>
        <fullName evidence="10">ATP synthase F1 sector gamma subunit</fullName>
    </alternativeName>
    <alternativeName>
        <fullName evidence="10">F-ATPase gamma subunit</fullName>
    </alternativeName>
</protein>
<dbReference type="PANTHER" id="PTHR11693:SF22">
    <property type="entry name" value="ATP SYNTHASE SUBUNIT GAMMA, MITOCHONDRIAL"/>
    <property type="match status" value="1"/>
</dbReference>